<dbReference type="GO" id="GO:0005886">
    <property type="term" value="C:plasma membrane"/>
    <property type="evidence" value="ECO:0007669"/>
    <property type="project" value="TreeGrafter"/>
</dbReference>
<evidence type="ECO:0000256" key="8">
    <source>
        <dbReference type="ARBA" id="ARBA00023136"/>
    </source>
</evidence>
<gene>
    <name evidence="13" type="ORF">MNB_SV-12-878</name>
</gene>
<dbReference type="GO" id="GO:0008360">
    <property type="term" value="P:regulation of cell shape"/>
    <property type="evidence" value="ECO:0007669"/>
    <property type="project" value="UniProtKB-KW"/>
</dbReference>
<keyword evidence="4 12" id="KW-0812">Transmembrane</keyword>
<evidence type="ECO:0000313" key="13">
    <source>
        <dbReference type="EMBL" id="SFV66085.1"/>
    </source>
</evidence>
<feature type="transmembrane region" description="Helical" evidence="12">
    <location>
        <begin position="410"/>
        <end position="434"/>
    </location>
</feature>
<feature type="transmembrane region" description="Helical" evidence="12">
    <location>
        <begin position="231"/>
        <end position="252"/>
    </location>
</feature>
<dbReference type="Pfam" id="PF01098">
    <property type="entry name" value="FTSW_RODA_SPOVE"/>
    <property type="match status" value="1"/>
</dbReference>
<feature type="transmembrane region" description="Helical" evidence="12">
    <location>
        <begin position="600"/>
        <end position="624"/>
    </location>
</feature>
<dbReference type="EC" id="2.4.99.28" evidence="10"/>
<dbReference type="GO" id="GO:0015648">
    <property type="term" value="F:lipid-linked peptidoglycan transporter activity"/>
    <property type="evidence" value="ECO:0007669"/>
    <property type="project" value="TreeGrafter"/>
</dbReference>
<feature type="transmembrane region" description="Helical" evidence="12">
    <location>
        <begin position="682"/>
        <end position="703"/>
    </location>
</feature>
<comment type="catalytic activity">
    <reaction evidence="11">
        <text>[GlcNAc-(1-&gt;4)-Mur2Ac(oyl-L-Ala-gamma-D-Glu-L-Lys-D-Ala-D-Ala)](n)-di-trans,octa-cis-undecaprenyl diphosphate + beta-D-GlcNAc-(1-&gt;4)-Mur2Ac(oyl-L-Ala-gamma-D-Glu-L-Lys-D-Ala-D-Ala)-di-trans,octa-cis-undecaprenyl diphosphate = [GlcNAc-(1-&gt;4)-Mur2Ac(oyl-L-Ala-gamma-D-Glu-L-Lys-D-Ala-D-Ala)](n+1)-di-trans,octa-cis-undecaprenyl diphosphate + di-trans,octa-cis-undecaprenyl diphosphate + H(+)</text>
        <dbReference type="Rhea" id="RHEA:23708"/>
        <dbReference type="Rhea" id="RHEA-COMP:9602"/>
        <dbReference type="Rhea" id="RHEA-COMP:9603"/>
        <dbReference type="ChEBI" id="CHEBI:15378"/>
        <dbReference type="ChEBI" id="CHEBI:58405"/>
        <dbReference type="ChEBI" id="CHEBI:60033"/>
        <dbReference type="ChEBI" id="CHEBI:78435"/>
        <dbReference type="EC" id="2.4.99.28"/>
    </reaction>
</comment>
<keyword evidence="6" id="KW-0573">Peptidoglycan synthesis</keyword>
<keyword evidence="7 12" id="KW-1133">Transmembrane helix</keyword>
<dbReference type="GO" id="GO:0032153">
    <property type="term" value="C:cell division site"/>
    <property type="evidence" value="ECO:0007669"/>
    <property type="project" value="TreeGrafter"/>
</dbReference>
<evidence type="ECO:0000256" key="10">
    <source>
        <dbReference type="ARBA" id="ARBA00044770"/>
    </source>
</evidence>
<keyword evidence="8 12" id="KW-0472">Membrane</keyword>
<feature type="transmembrane region" description="Helical" evidence="12">
    <location>
        <begin position="467"/>
        <end position="487"/>
    </location>
</feature>
<comment type="subcellular location">
    <subcellularLocation>
        <location evidence="1">Membrane</location>
        <topology evidence="1">Multi-pass membrane protein</topology>
    </subcellularLocation>
</comment>
<feature type="transmembrane region" description="Helical" evidence="12">
    <location>
        <begin position="37"/>
        <end position="58"/>
    </location>
</feature>
<reference evidence="13" key="1">
    <citation type="submission" date="2016-10" db="EMBL/GenBank/DDBJ databases">
        <authorList>
            <person name="de Groot N.N."/>
        </authorList>
    </citation>
    <scope>NUCLEOTIDE SEQUENCE</scope>
</reference>
<dbReference type="GO" id="GO:0051301">
    <property type="term" value="P:cell division"/>
    <property type="evidence" value="ECO:0007669"/>
    <property type="project" value="InterPro"/>
</dbReference>
<dbReference type="GO" id="GO:0008955">
    <property type="term" value="F:peptidoglycan glycosyltransferase activity"/>
    <property type="evidence" value="ECO:0007669"/>
    <property type="project" value="UniProtKB-EC"/>
</dbReference>
<dbReference type="AlphaFoldDB" id="A0A1W1CK36"/>
<accession>A0A1W1CK36</accession>
<feature type="transmembrane region" description="Helical" evidence="12">
    <location>
        <begin position="336"/>
        <end position="352"/>
    </location>
</feature>
<feature type="transmembrane region" description="Helical" evidence="12">
    <location>
        <begin position="644"/>
        <end position="662"/>
    </location>
</feature>
<sequence>MYIIITLSILAFLTIFIWFFSKIYLDIKKKNSSTKNAYGILIGLLMFFAWIIITVIYIDLSIYKKVSFVDSYTFPINNQKSITIGSGDEDGKHTYLTNRLAVNSHLLLKLDSKNSKDIGTLELLTDKRKAIVNSTLLRNMSESENIIQEQLELSSHNRDESYINKIKVKNGDFIRIGYSNYKIYREDNSVILDNISLNLYSPVNLFYLYTTTTYPDILIGDKQGVETTSIFWLWLITSIIFVLFTYMLFYIVTKITNYAKGDNWAIAYPILYFTIILEFLFLASYINFTVMYFYQFNVYEKGSLFTEIVVFGMMTVFVMVVYLLYQAKDTLKASKIAMGIYFVILLLFVFIFKDNIYSSTYIASIPKSTGVFLGEQLFIFALFMLFANFLKNGEEYIFIESSREHINNDIYKHIIFASIFLLVTIFVLSAVGLIKEGQGMVFIESTKLFIFLLVTLLFHHSFGKNRAVYLTSLSLFFIVLLGTIFAIKDKGSVLQVALALTIIFVLFKDNFAIKKRWFFTAIGVVIVLFVAFYHLELKDNIRYSMWTEPFSQKIEPSTQYFLYRYEQVARGIFLIKNSSFLPSDFINNSFLPLPAIHTDFIFAFFSNVFGGIGVLTLLFALMLLSLSFKKAMELYSGENEIFKFLYGINSVFIAYMLSYYIINMASVLQIIPLTDVPLPFLTYAKGILVLFLMLYLFVVVFNVKYLRHFYRG</sequence>
<feature type="transmembrane region" description="Helical" evidence="12">
    <location>
        <begin position="372"/>
        <end position="390"/>
    </location>
</feature>
<evidence type="ECO:0000256" key="7">
    <source>
        <dbReference type="ARBA" id="ARBA00022989"/>
    </source>
</evidence>
<evidence type="ECO:0000256" key="9">
    <source>
        <dbReference type="ARBA" id="ARBA00032370"/>
    </source>
</evidence>
<evidence type="ECO:0000256" key="1">
    <source>
        <dbReference type="ARBA" id="ARBA00004141"/>
    </source>
</evidence>
<protein>
    <recommendedName>
        <fullName evidence="10">peptidoglycan glycosyltransferase</fullName>
        <ecNumber evidence="10">2.4.99.28</ecNumber>
    </recommendedName>
    <alternativeName>
        <fullName evidence="9">Peptidoglycan polymerase</fullName>
    </alternativeName>
</protein>
<evidence type="ECO:0000256" key="3">
    <source>
        <dbReference type="ARBA" id="ARBA00022679"/>
    </source>
</evidence>
<evidence type="ECO:0000256" key="6">
    <source>
        <dbReference type="ARBA" id="ARBA00022984"/>
    </source>
</evidence>
<feature type="transmembrane region" description="Helical" evidence="12">
    <location>
        <begin position="517"/>
        <end position="535"/>
    </location>
</feature>
<name>A0A1W1CK36_9ZZZZ</name>
<feature type="transmembrane region" description="Helical" evidence="12">
    <location>
        <begin position="6"/>
        <end position="25"/>
    </location>
</feature>
<keyword evidence="3" id="KW-0808">Transferase</keyword>
<evidence type="ECO:0000256" key="11">
    <source>
        <dbReference type="ARBA" id="ARBA00049902"/>
    </source>
</evidence>
<evidence type="ECO:0000256" key="4">
    <source>
        <dbReference type="ARBA" id="ARBA00022692"/>
    </source>
</evidence>
<feature type="transmembrane region" description="Helical" evidence="12">
    <location>
        <begin position="440"/>
        <end position="458"/>
    </location>
</feature>
<organism evidence="13">
    <name type="scientific">hydrothermal vent metagenome</name>
    <dbReference type="NCBI Taxonomy" id="652676"/>
    <lineage>
        <taxon>unclassified sequences</taxon>
        <taxon>metagenomes</taxon>
        <taxon>ecological metagenomes</taxon>
    </lineage>
</organism>
<keyword evidence="2" id="KW-0328">Glycosyltransferase</keyword>
<feature type="transmembrane region" description="Helical" evidence="12">
    <location>
        <begin position="493"/>
        <end position="510"/>
    </location>
</feature>
<proteinExistence type="predicted"/>
<dbReference type="PANTHER" id="PTHR30474">
    <property type="entry name" value="CELL CYCLE PROTEIN"/>
    <property type="match status" value="1"/>
</dbReference>
<evidence type="ECO:0000256" key="2">
    <source>
        <dbReference type="ARBA" id="ARBA00022676"/>
    </source>
</evidence>
<dbReference type="GO" id="GO:0009252">
    <property type="term" value="P:peptidoglycan biosynthetic process"/>
    <property type="evidence" value="ECO:0007669"/>
    <property type="project" value="UniProtKB-KW"/>
</dbReference>
<dbReference type="InterPro" id="IPR001182">
    <property type="entry name" value="FtsW/RodA"/>
</dbReference>
<dbReference type="PANTHER" id="PTHR30474:SF2">
    <property type="entry name" value="PEPTIDOGLYCAN GLYCOSYLTRANSFERASE FTSW-RELATED"/>
    <property type="match status" value="1"/>
</dbReference>
<feature type="transmembrane region" description="Helical" evidence="12">
    <location>
        <begin position="304"/>
        <end position="324"/>
    </location>
</feature>
<keyword evidence="5" id="KW-0133">Cell shape</keyword>
<evidence type="ECO:0000256" key="12">
    <source>
        <dbReference type="SAM" id="Phobius"/>
    </source>
</evidence>
<feature type="transmembrane region" description="Helical" evidence="12">
    <location>
        <begin position="264"/>
        <end position="284"/>
    </location>
</feature>
<evidence type="ECO:0000256" key="5">
    <source>
        <dbReference type="ARBA" id="ARBA00022960"/>
    </source>
</evidence>
<dbReference type="EMBL" id="FPHE01000148">
    <property type="protein sequence ID" value="SFV66085.1"/>
    <property type="molecule type" value="Genomic_DNA"/>
</dbReference>